<dbReference type="RefSeq" id="WP_344549891.1">
    <property type="nucleotide sequence ID" value="NZ_BAAANS010000002.1"/>
</dbReference>
<evidence type="ECO:0000313" key="2">
    <source>
        <dbReference type="EMBL" id="GAA2084573.1"/>
    </source>
</evidence>
<feature type="region of interest" description="Disordered" evidence="1">
    <location>
        <begin position="147"/>
        <end position="166"/>
    </location>
</feature>
<name>A0ABN2W6D8_9ACTN</name>
<evidence type="ECO:0000313" key="3">
    <source>
        <dbReference type="Proteomes" id="UP001500897"/>
    </source>
</evidence>
<keyword evidence="3" id="KW-1185">Reference proteome</keyword>
<proteinExistence type="predicted"/>
<organism evidence="2 3">
    <name type="scientific">Kitasatospora saccharophila</name>
    <dbReference type="NCBI Taxonomy" id="407973"/>
    <lineage>
        <taxon>Bacteria</taxon>
        <taxon>Bacillati</taxon>
        <taxon>Actinomycetota</taxon>
        <taxon>Actinomycetes</taxon>
        <taxon>Kitasatosporales</taxon>
        <taxon>Streptomycetaceae</taxon>
        <taxon>Kitasatospora</taxon>
    </lineage>
</organism>
<dbReference type="Proteomes" id="UP001500897">
    <property type="component" value="Unassembled WGS sequence"/>
</dbReference>
<dbReference type="EMBL" id="BAAANS010000002">
    <property type="protein sequence ID" value="GAA2084573.1"/>
    <property type="molecule type" value="Genomic_DNA"/>
</dbReference>
<evidence type="ECO:0000256" key="1">
    <source>
        <dbReference type="SAM" id="MobiDB-lite"/>
    </source>
</evidence>
<comment type="caution">
    <text evidence="2">The sequence shown here is derived from an EMBL/GenBank/DDBJ whole genome shotgun (WGS) entry which is preliminary data.</text>
</comment>
<sequence>MNATTGPVLGDQAAATVASTGIPVLLLADHPGPAVITTSTGGDPQCYTTTTATYEDGLRAEVHAPGGPDPEELVRQALPGGKRAVDTWLATPGRVTTGHEVRHDGLVARAGVWQGWTLLTVTADTKGEGRLPALRLVGADSLPTGRVGRPVESAAGPTGNAGRVTL</sequence>
<protein>
    <submittedName>
        <fullName evidence="2">Uncharacterized protein</fullName>
    </submittedName>
</protein>
<reference evidence="2 3" key="1">
    <citation type="journal article" date="2019" name="Int. J. Syst. Evol. Microbiol.">
        <title>The Global Catalogue of Microorganisms (GCM) 10K type strain sequencing project: providing services to taxonomists for standard genome sequencing and annotation.</title>
        <authorList>
            <consortium name="The Broad Institute Genomics Platform"/>
            <consortium name="The Broad Institute Genome Sequencing Center for Infectious Disease"/>
            <person name="Wu L."/>
            <person name="Ma J."/>
        </authorList>
    </citation>
    <scope>NUCLEOTIDE SEQUENCE [LARGE SCALE GENOMIC DNA]</scope>
    <source>
        <strain evidence="2 3">JCM 14559</strain>
    </source>
</reference>
<gene>
    <name evidence="2" type="ORF">GCM10009759_03740</name>
</gene>
<accession>A0ABN2W6D8</accession>